<proteinExistence type="inferred from homology"/>
<organism evidence="7">
    <name type="scientific">marine sediment metagenome</name>
    <dbReference type="NCBI Taxonomy" id="412755"/>
    <lineage>
        <taxon>unclassified sequences</taxon>
        <taxon>metagenomes</taxon>
        <taxon>ecological metagenomes</taxon>
    </lineage>
</organism>
<evidence type="ECO:0000259" key="6">
    <source>
        <dbReference type="SMART" id="SM00563"/>
    </source>
</evidence>
<dbReference type="SMART" id="SM00563">
    <property type="entry name" value="PlsC"/>
    <property type="match status" value="1"/>
</dbReference>
<reference evidence="7" key="1">
    <citation type="journal article" date="2014" name="Front. Microbiol.">
        <title>High frequency of phylogenetically diverse reductive dehalogenase-homologous genes in deep subseafloor sedimentary metagenomes.</title>
        <authorList>
            <person name="Kawai M."/>
            <person name="Futagami T."/>
            <person name="Toyoda A."/>
            <person name="Takaki Y."/>
            <person name="Nishi S."/>
            <person name="Hori S."/>
            <person name="Arai W."/>
            <person name="Tsubouchi T."/>
            <person name="Morono Y."/>
            <person name="Uchiyama I."/>
            <person name="Ito T."/>
            <person name="Fujiyama A."/>
            <person name="Inagaki F."/>
            <person name="Takami H."/>
        </authorList>
    </citation>
    <scope>NUCLEOTIDE SEQUENCE</scope>
    <source>
        <strain evidence="7">Expedition CK06-06</strain>
    </source>
</reference>
<dbReference type="PANTHER" id="PTHR12563:SF17">
    <property type="entry name" value="DIHYDROXYACETONE PHOSPHATE ACYLTRANSFERASE"/>
    <property type="match status" value="1"/>
</dbReference>
<evidence type="ECO:0000256" key="2">
    <source>
        <dbReference type="ARBA" id="ARBA00007937"/>
    </source>
</evidence>
<comment type="subcellular location">
    <subcellularLocation>
        <location evidence="1">Endomembrane system</location>
        <topology evidence="1">Peripheral membrane protein</topology>
    </subcellularLocation>
</comment>
<evidence type="ECO:0000256" key="1">
    <source>
        <dbReference type="ARBA" id="ARBA00004184"/>
    </source>
</evidence>
<dbReference type="InterPro" id="IPR022284">
    <property type="entry name" value="GPAT/DHAPAT"/>
</dbReference>
<gene>
    <name evidence="7" type="ORF">S06H3_61651</name>
</gene>
<accession>X1PDE1</accession>
<dbReference type="InterPro" id="IPR002123">
    <property type="entry name" value="Plipid/glycerol_acylTrfase"/>
</dbReference>
<dbReference type="EMBL" id="BARV01040472">
    <property type="protein sequence ID" value="GAI54342.1"/>
    <property type="molecule type" value="Genomic_DNA"/>
</dbReference>
<name>X1PDE1_9ZZZZ</name>
<feature type="non-terminal residue" evidence="7">
    <location>
        <position position="167"/>
    </location>
</feature>
<dbReference type="SUPFAM" id="SSF69593">
    <property type="entry name" value="Glycerol-3-phosphate (1)-acyltransferase"/>
    <property type="match status" value="1"/>
</dbReference>
<dbReference type="Pfam" id="PF01553">
    <property type="entry name" value="Acyltransferase"/>
    <property type="match status" value="1"/>
</dbReference>
<evidence type="ECO:0000256" key="4">
    <source>
        <dbReference type="ARBA" id="ARBA00023136"/>
    </source>
</evidence>
<keyword evidence="3" id="KW-0808">Transferase</keyword>
<dbReference type="AlphaFoldDB" id="X1PDE1"/>
<dbReference type="GO" id="GO:0006629">
    <property type="term" value="P:lipid metabolic process"/>
    <property type="evidence" value="ECO:0007669"/>
    <property type="project" value="InterPro"/>
</dbReference>
<sequence length="167" mass="19735">QTFIWALTWFWKKIFEGVDVDMTGLAKVREWARRGPLIYVPSHKSHIDYLVLNYVLYNYHMHTPRVTAGKNLAFWPMGQIFRKCGAFFIRRSFKREKLYSEVFQRYIKSLLEEGHPIEFFIEGGRSRNGKLMLPKTGFLSILLQAYHEGFCNDLIFVPASITYDRSI</sequence>
<comment type="similarity">
    <text evidence="2">Belongs to the GPAT/DAPAT family.</text>
</comment>
<dbReference type="GO" id="GO:0012505">
    <property type="term" value="C:endomembrane system"/>
    <property type="evidence" value="ECO:0007669"/>
    <property type="project" value="UniProtKB-SubCell"/>
</dbReference>
<comment type="caution">
    <text evidence="7">The sequence shown here is derived from an EMBL/GenBank/DDBJ whole genome shotgun (WGS) entry which is preliminary data.</text>
</comment>
<feature type="non-terminal residue" evidence="7">
    <location>
        <position position="1"/>
    </location>
</feature>
<keyword evidence="5" id="KW-0012">Acyltransferase</keyword>
<feature type="domain" description="Phospholipid/glycerol acyltransferase" evidence="6">
    <location>
        <begin position="37"/>
        <end position="164"/>
    </location>
</feature>
<dbReference type="InterPro" id="IPR041728">
    <property type="entry name" value="GPAT/DHAPAT_LPLAT"/>
</dbReference>
<evidence type="ECO:0000313" key="7">
    <source>
        <dbReference type="EMBL" id="GAI54342.1"/>
    </source>
</evidence>
<evidence type="ECO:0000256" key="5">
    <source>
        <dbReference type="ARBA" id="ARBA00023315"/>
    </source>
</evidence>
<keyword evidence="4" id="KW-0472">Membrane</keyword>
<dbReference type="GO" id="GO:0008374">
    <property type="term" value="F:O-acyltransferase activity"/>
    <property type="evidence" value="ECO:0007669"/>
    <property type="project" value="InterPro"/>
</dbReference>
<dbReference type="PANTHER" id="PTHR12563">
    <property type="entry name" value="GLYCEROL-3-PHOSPHATE ACYLTRANSFERASE"/>
    <property type="match status" value="1"/>
</dbReference>
<protein>
    <recommendedName>
        <fullName evidence="6">Phospholipid/glycerol acyltransferase domain-containing protein</fullName>
    </recommendedName>
</protein>
<dbReference type="CDD" id="cd07993">
    <property type="entry name" value="LPLAT_DHAPAT-like"/>
    <property type="match status" value="1"/>
</dbReference>
<evidence type="ECO:0000256" key="3">
    <source>
        <dbReference type="ARBA" id="ARBA00022679"/>
    </source>
</evidence>